<protein>
    <submittedName>
        <fullName evidence="1">Uncharacterized protein</fullName>
    </submittedName>
</protein>
<proteinExistence type="predicted"/>
<evidence type="ECO:0000313" key="1">
    <source>
        <dbReference type="EMBL" id="VEB43926.1"/>
    </source>
</evidence>
<dbReference type="EMBL" id="LR134182">
    <property type="protein sequence ID" value="VEB43926.1"/>
    <property type="molecule type" value="Genomic_DNA"/>
</dbReference>
<name>A0A3S4LJQ9_CHRVL</name>
<gene>
    <name evidence="1" type="ORF">NCTC9695_04394</name>
</gene>
<organism evidence="1 2">
    <name type="scientific">Chromobacterium violaceum</name>
    <dbReference type="NCBI Taxonomy" id="536"/>
    <lineage>
        <taxon>Bacteria</taxon>
        <taxon>Pseudomonadati</taxon>
        <taxon>Pseudomonadota</taxon>
        <taxon>Betaproteobacteria</taxon>
        <taxon>Neisseriales</taxon>
        <taxon>Chromobacteriaceae</taxon>
        <taxon>Chromobacterium</taxon>
    </lineage>
</organism>
<evidence type="ECO:0000313" key="2">
    <source>
        <dbReference type="Proteomes" id="UP000275777"/>
    </source>
</evidence>
<accession>A0A3S4LJQ9</accession>
<dbReference type="Proteomes" id="UP000275777">
    <property type="component" value="Chromosome"/>
</dbReference>
<sequence>MELDPETVLRKLGAGRYGHNAVAFSNDDVARYWIKRDGLGNLRKLAEVKPLTYLYGFTRSRVKPACWKRSTARWTACAATAAWPGWPRRPASGWPLAAECGKDESKRLSFRHSLAAAGGATRSAEQA</sequence>
<reference evidence="1 2" key="1">
    <citation type="submission" date="2018-12" db="EMBL/GenBank/DDBJ databases">
        <authorList>
            <consortium name="Pathogen Informatics"/>
        </authorList>
    </citation>
    <scope>NUCLEOTIDE SEQUENCE [LARGE SCALE GENOMIC DNA]</scope>
    <source>
        <strain evidence="1 2">NCTC9695</strain>
    </source>
</reference>
<dbReference type="AlphaFoldDB" id="A0A3S4LJQ9"/>